<comment type="caution">
    <text evidence="1">The sequence shown here is derived from an EMBL/GenBank/DDBJ whole genome shotgun (WGS) entry which is preliminary data.</text>
</comment>
<accession>A0ACB7YUK1</accession>
<dbReference type="EMBL" id="CM037153">
    <property type="protein sequence ID" value="KAH7856904.1"/>
    <property type="molecule type" value="Genomic_DNA"/>
</dbReference>
<evidence type="ECO:0000313" key="2">
    <source>
        <dbReference type="Proteomes" id="UP000828048"/>
    </source>
</evidence>
<dbReference type="Proteomes" id="UP000828048">
    <property type="component" value="Chromosome 3"/>
</dbReference>
<evidence type="ECO:0000313" key="1">
    <source>
        <dbReference type="EMBL" id="KAH7856904.1"/>
    </source>
</evidence>
<protein>
    <submittedName>
        <fullName evidence="1">Uncharacterized protein</fullName>
    </submittedName>
</protein>
<sequence>MAHYAHLSMDEKEKVLRSFEEKDANGDGQATLDDYSTFFPSYNKSGRIRVALIDLFQHLDKNDDGTLHFEEFITCSYVLFDSKYRFCDSCGSIVWGVYFVCVECYK</sequence>
<proteinExistence type="predicted"/>
<gene>
    <name evidence="1" type="ORF">Vadar_006755</name>
</gene>
<reference evidence="1 2" key="1">
    <citation type="journal article" date="2021" name="Hortic Res">
        <title>High-quality reference genome and annotation aids understanding of berry development for evergreen blueberry (Vaccinium darrowii).</title>
        <authorList>
            <person name="Yu J."/>
            <person name="Hulse-Kemp A.M."/>
            <person name="Babiker E."/>
            <person name="Staton M."/>
        </authorList>
    </citation>
    <scope>NUCLEOTIDE SEQUENCE [LARGE SCALE GENOMIC DNA]</scope>
    <source>
        <strain evidence="2">cv. NJ 8807/NJ 8810</strain>
        <tissue evidence="1">Young leaf</tissue>
    </source>
</reference>
<keyword evidence="2" id="KW-1185">Reference proteome</keyword>
<name>A0ACB7YUK1_9ERIC</name>
<organism evidence="1 2">
    <name type="scientific">Vaccinium darrowii</name>
    <dbReference type="NCBI Taxonomy" id="229202"/>
    <lineage>
        <taxon>Eukaryota</taxon>
        <taxon>Viridiplantae</taxon>
        <taxon>Streptophyta</taxon>
        <taxon>Embryophyta</taxon>
        <taxon>Tracheophyta</taxon>
        <taxon>Spermatophyta</taxon>
        <taxon>Magnoliopsida</taxon>
        <taxon>eudicotyledons</taxon>
        <taxon>Gunneridae</taxon>
        <taxon>Pentapetalae</taxon>
        <taxon>asterids</taxon>
        <taxon>Ericales</taxon>
        <taxon>Ericaceae</taxon>
        <taxon>Vaccinioideae</taxon>
        <taxon>Vaccinieae</taxon>
        <taxon>Vaccinium</taxon>
    </lineage>
</organism>